<dbReference type="GO" id="GO:0000776">
    <property type="term" value="C:kinetochore"/>
    <property type="evidence" value="ECO:0007669"/>
    <property type="project" value="InterPro"/>
</dbReference>
<dbReference type="Proteomes" id="UP000518305">
    <property type="component" value="Unassembled WGS sequence"/>
</dbReference>
<comment type="caution">
    <text evidence="2">The sequence shown here is derived from an EMBL/GenBank/DDBJ whole genome shotgun (WGS) entry which is preliminary data.</text>
</comment>
<proteinExistence type="predicted"/>
<organism evidence="2 3">
    <name type="scientific">Hemiprocne comata</name>
    <dbReference type="NCBI Taxonomy" id="243314"/>
    <lineage>
        <taxon>Eukaryota</taxon>
        <taxon>Metazoa</taxon>
        <taxon>Chordata</taxon>
        <taxon>Craniata</taxon>
        <taxon>Vertebrata</taxon>
        <taxon>Euteleostomi</taxon>
        <taxon>Archelosauria</taxon>
        <taxon>Archosauria</taxon>
        <taxon>Dinosauria</taxon>
        <taxon>Saurischia</taxon>
        <taxon>Theropoda</taxon>
        <taxon>Coelurosauria</taxon>
        <taxon>Aves</taxon>
        <taxon>Neognathae</taxon>
        <taxon>Neoaves</taxon>
        <taxon>Strisores</taxon>
        <taxon>Apodiformes</taxon>
        <taxon>Apodidae</taxon>
        <taxon>Hemiprocninae</taxon>
        <taxon>Hemiprocne</taxon>
    </lineage>
</organism>
<dbReference type="GO" id="GO:0045143">
    <property type="term" value="P:homologous chromosome segregation"/>
    <property type="evidence" value="ECO:0007669"/>
    <property type="project" value="TreeGrafter"/>
</dbReference>
<gene>
    <name evidence="2" type="primary">Meikin</name>
    <name evidence="2" type="ORF">HEMCOM_R04645</name>
</gene>
<dbReference type="InterPro" id="IPR034545">
    <property type="entry name" value="Meikin"/>
</dbReference>
<dbReference type="EMBL" id="VWZJ01000382">
    <property type="protein sequence ID" value="NXG54509.1"/>
    <property type="molecule type" value="Genomic_DNA"/>
</dbReference>
<reference evidence="2 3" key="1">
    <citation type="submission" date="2019-09" db="EMBL/GenBank/DDBJ databases">
        <title>Bird 10,000 Genomes (B10K) Project - Family phase.</title>
        <authorList>
            <person name="Zhang G."/>
        </authorList>
    </citation>
    <scope>NUCLEOTIDE SEQUENCE [LARGE SCALE GENOMIC DNA]</scope>
    <source>
        <strain evidence="2">B10K-DU-001-23</strain>
        <tissue evidence="2">Muscle</tissue>
    </source>
</reference>
<feature type="non-terminal residue" evidence="2">
    <location>
        <position position="1"/>
    </location>
</feature>
<feature type="non-terminal residue" evidence="2">
    <location>
        <position position="204"/>
    </location>
</feature>
<keyword evidence="3" id="KW-1185">Reference proteome</keyword>
<accession>A0A7K9CQY8</accession>
<evidence type="ECO:0000313" key="3">
    <source>
        <dbReference type="Proteomes" id="UP000518305"/>
    </source>
</evidence>
<evidence type="ECO:0000313" key="2">
    <source>
        <dbReference type="EMBL" id="NXG54509.1"/>
    </source>
</evidence>
<dbReference type="AlphaFoldDB" id="A0A7K9CQY8"/>
<dbReference type="GO" id="GO:0007060">
    <property type="term" value="P:male meiosis chromosome segregation"/>
    <property type="evidence" value="ECO:0007669"/>
    <property type="project" value="TreeGrafter"/>
</dbReference>
<evidence type="ECO:0000256" key="1">
    <source>
        <dbReference type="SAM" id="MobiDB-lite"/>
    </source>
</evidence>
<dbReference type="OrthoDB" id="8443315at2759"/>
<feature type="region of interest" description="Disordered" evidence="1">
    <location>
        <begin position="137"/>
        <end position="204"/>
    </location>
</feature>
<dbReference type="GO" id="GO:0016321">
    <property type="term" value="P:female meiosis chromosome segregation"/>
    <property type="evidence" value="ECO:0007669"/>
    <property type="project" value="TreeGrafter"/>
</dbReference>
<dbReference type="PANTHER" id="PTHR38006">
    <property type="entry name" value="MEIOSIS-SPECIFIC KINETOCHORE PROTEIN"/>
    <property type="match status" value="1"/>
</dbReference>
<name>A0A7K9CQY8_9AVES</name>
<dbReference type="GO" id="GO:0051754">
    <property type="term" value="P:meiotic sister chromatid cohesion, centromeric"/>
    <property type="evidence" value="ECO:0007669"/>
    <property type="project" value="InterPro"/>
</dbReference>
<dbReference type="GO" id="GO:0010789">
    <property type="term" value="P:meiotic sister chromatid cohesion involved in meiosis I"/>
    <property type="evidence" value="ECO:0007669"/>
    <property type="project" value="TreeGrafter"/>
</dbReference>
<feature type="compositionally biased region" description="Polar residues" evidence="1">
    <location>
        <begin position="163"/>
        <end position="185"/>
    </location>
</feature>
<protein>
    <submittedName>
        <fullName evidence="2">MEIKN protein</fullName>
    </submittedName>
</protein>
<sequence length="204" mass="21992">MTLPTGVSTFLLECLDVDSTEDYNPGASDSTNSWSSPETFRDECSERTNFYPEDGGKYKNSTLLDSSKALAVDKIPQISNLSAILEPVLKDFQDYYTRRKRLSSCSYSSSALSVSATVAGKTVCKITAARERTPDLKAGMRCSAPLGPERKPGNRTAKKKGENSYTLEEGASSSHQLDAPGNTSARPAKLTAKVLPSPRPDAVV</sequence>
<dbReference type="PANTHER" id="PTHR38006:SF1">
    <property type="entry name" value="MEIOSIS-SPECIFIC KINETOCHORE PROTEIN"/>
    <property type="match status" value="1"/>
</dbReference>